<feature type="region of interest" description="Disordered" evidence="1">
    <location>
        <begin position="196"/>
        <end position="224"/>
    </location>
</feature>
<feature type="region of interest" description="Disordered" evidence="1">
    <location>
        <begin position="317"/>
        <end position="338"/>
    </location>
</feature>
<dbReference type="SUPFAM" id="SSF88723">
    <property type="entry name" value="PIN domain-like"/>
    <property type="match status" value="1"/>
</dbReference>
<dbReference type="InterPro" id="IPR029060">
    <property type="entry name" value="PIN-like_dom_sf"/>
</dbReference>
<dbReference type="SMART" id="SM00670">
    <property type="entry name" value="PINc"/>
    <property type="match status" value="1"/>
</dbReference>
<dbReference type="SMART" id="SM00240">
    <property type="entry name" value="FHA"/>
    <property type="match status" value="1"/>
</dbReference>
<protein>
    <recommendedName>
        <fullName evidence="2">FHA domain-containing protein</fullName>
    </recommendedName>
</protein>
<dbReference type="Gene3D" id="2.60.200.20">
    <property type="match status" value="1"/>
</dbReference>
<sequence length="819" mass="88413">MMNMVPFLSVYKQGQLVDSICLQDKDTWIVGRHVDCDIHVAHASASRHHLEIQVLHATMELLLTDLQSVHGTRVNGEVVGAGQASCVVKQNDVIELGASTRVYKVEWLPAASSAAGTITEATQFSDEETSAAALSVESSTHSNAESIKILDQRLSPNRRSKIVSCKSLNHQENGLLNNRQQLRRENSSSAIQLVQDENAPSPARSSLQQAQQRSGSRNDLLPPRTPARRLAFASLEPSALNVRSPAAAAAMNPSLHMTSGKLTPTKVTRAAGAAPENSTKTQVLAETVGTAAEGSTPSKLWLRRCSSEPLPSLVTATAAKTASKTEKQTKPSGREEEEALSILNPELCNAHESIGSIESALRKLSMQSYESDGEESNYYPSDKENIQPPHEEQLVLPPSTSENFRKTLWSCEAGRDSTAVGLGFGMSGRSSSKAAADMVTREDIDRRIPFQPLLCVQPMSSKAGAAAAAAYKPVFSPSTSTASSLDSDFGSRALGLPRPHHQGGASSSPKVSNADHVPRRIRIGGGGGAESACRKWHLVVDTNCFLDADALKCLKQLEGIRETRIIIPKIVVRELDCLKHRDNVKMAARSALKWIEECMVKMPFWIHVQSSSETLPVQITPPPLSPSLNRLFLYGGDGGPMSPTNDDHILECALLFDRTLVDGGRVALLTRDTALKIKAMAEGLTVDSATEFCESLLSPYSDRFLWAGSTVRGPSVVTNHFEKLSSHHHHHNYGGYHHQTRRSSSSANSPQQQSSTTSDSRNKKKTFLLTGHSAAAAAATATAATTTTTTTPKGHGKHGMEEFRAHCNEQPQGLQVLLA</sequence>
<dbReference type="Proteomes" id="UP001497444">
    <property type="component" value="Chromosome 17"/>
</dbReference>
<evidence type="ECO:0000256" key="1">
    <source>
        <dbReference type="SAM" id="MobiDB-lite"/>
    </source>
</evidence>
<evidence type="ECO:0000259" key="2">
    <source>
        <dbReference type="PROSITE" id="PS50006"/>
    </source>
</evidence>
<feature type="region of interest" description="Disordered" evidence="1">
    <location>
        <begin position="490"/>
        <end position="518"/>
    </location>
</feature>
<evidence type="ECO:0000313" key="4">
    <source>
        <dbReference type="Proteomes" id="UP001497444"/>
    </source>
</evidence>
<evidence type="ECO:0000313" key="3">
    <source>
        <dbReference type="EMBL" id="CAK9265588.1"/>
    </source>
</evidence>
<proteinExistence type="predicted"/>
<dbReference type="Pfam" id="PF00498">
    <property type="entry name" value="FHA"/>
    <property type="match status" value="1"/>
</dbReference>
<dbReference type="PANTHER" id="PTHR22593">
    <property type="entry name" value="TRANSMEMBRANE PROTEIN 18"/>
    <property type="match status" value="1"/>
</dbReference>
<feature type="compositionally biased region" description="Low complexity" evidence="1">
    <location>
        <begin position="733"/>
        <end position="759"/>
    </location>
</feature>
<dbReference type="SUPFAM" id="SSF49879">
    <property type="entry name" value="SMAD/FHA domain"/>
    <property type="match status" value="1"/>
</dbReference>
<gene>
    <name evidence="3" type="ORF">CSSPJE1EN1_LOCUS11066</name>
</gene>
<feature type="region of interest" description="Disordered" evidence="1">
    <location>
        <begin position="727"/>
        <end position="763"/>
    </location>
</feature>
<dbReference type="InterPro" id="IPR000253">
    <property type="entry name" value="FHA_dom"/>
</dbReference>
<dbReference type="InterPro" id="IPR008984">
    <property type="entry name" value="SMAD_FHA_dom_sf"/>
</dbReference>
<accession>A0ABP0WIP1</accession>
<keyword evidence="4" id="KW-1185">Reference proteome</keyword>
<feature type="compositionally biased region" description="Basic and acidic residues" evidence="1">
    <location>
        <begin position="323"/>
        <end position="334"/>
    </location>
</feature>
<dbReference type="Gene3D" id="3.40.50.1010">
    <property type="entry name" value="5'-nuclease"/>
    <property type="match status" value="1"/>
</dbReference>
<dbReference type="InterPro" id="IPR002716">
    <property type="entry name" value="PIN_dom"/>
</dbReference>
<feature type="compositionally biased region" description="Low complexity" evidence="1">
    <location>
        <begin position="199"/>
        <end position="217"/>
    </location>
</feature>
<feature type="region of interest" description="Disordered" evidence="1">
    <location>
        <begin position="778"/>
        <end position="799"/>
    </location>
</feature>
<dbReference type="EMBL" id="OZ020112">
    <property type="protein sequence ID" value="CAK9265588.1"/>
    <property type="molecule type" value="Genomic_DNA"/>
</dbReference>
<name>A0ABP0WIP1_9BRYO</name>
<dbReference type="CDD" id="cd09880">
    <property type="entry name" value="PIN_Smg5-6-like"/>
    <property type="match status" value="1"/>
</dbReference>
<dbReference type="Pfam" id="PF13638">
    <property type="entry name" value="PIN_4"/>
    <property type="match status" value="1"/>
</dbReference>
<reference evidence="3" key="1">
    <citation type="submission" date="2024-02" db="EMBL/GenBank/DDBJ databases">
        <authorList>
            <consortium name="ELIXIR-Norway"/>
            <consortium name="Elixir Norway"/>
        </authorList>
    </citation>
    <scope>NUCLEOTIDE SEQUENCE</scope>
</reference>
<feature type="domain" description="FHA" evidence="2">
    <location>
        <begin position="28"/>
        <end position="79"/>
    </location>
</feature>
<organism evidence="3 4">
    <name type="scientific">Sphagnum jensenii</name>
    <dbReference type="NCBI Taxonomy" id="128206"/>
    <lineage>
        <taxon>Eukaryota</taxon>
        <taxon>Viridiplantae</taxon>
        <taxon>Streptophyta</taxon>
        <taxon>Embryophyta</taxon>
        <taxon>Bryophyta</taxon>
        <taxon>Sphagnophytina</taxon>
        <taxon>Sphagnopsida</taxon>
        <taxon>Sphagnales</taxon>
        <taxon>Sphagnaceae</taxon>
        <taxon>Sphagnum</taxon>
    </lineage>
</organism>
<dbReference type="PANTHER" id="PTHR22593:SF8">
    <property type="entry name" value="FHA DOMAIN-CONTAINING PROTEIN PS1"/>
    <property type="match status" value="1"/>
</dbReference>
<dbReference type="PROSITE" id="PS50006">
    <property type="entry name" value="FHA_DOMAIN"/>
    <property type="match status" value="1"/>
</dbReference>
<feature type="compositionally biased region" description="Low complexity" evidence="1">
    <location>
        <begin position="778"/>
        <end position="791"/>
    </location>
</feature>